<evidence type="ECO:0000313" key="8">
    <source>
        <dbReference type="Proteomes" id="UP001165136"/>
    </source>
</evidence>
<dbReference type="Pfam" id="PF16889">
    <property type="entry name" value="Hepar_II_III_N"/>
    <property type="match status" value="1"/>
</dbReference>
<evidence type="ECO:0000256" key="3">
    <source>
        <dbReference type="ARBA" id="ARBA00022764"/>
    </source>
</evidence>
<proteinExistence type="predicted"/>
<dbReference type="Pfam" id="PF07940">
    <property type="entry name" value="Hepar_II_III_C"/>
    <property type="match status" value="1"/>
</dbReference>
<feature type="domain" description="Heparin-sulfate lyase N-terminal" evidence="6">
    <location>
        <begin position="135"/>
        <end position="349"/>
    </location>
</feature>
<gene>
    <name evidence="7" type="ORF">Atai01_72570</name>
</gene>
<comment type="subcellular location">
    <subcellularLocation>
        <location evidence="1">Periplasm</location>
    </subcellularLocation>
</comment>
<keyword evidence="3" id="KW-0574">Periplasm</keyword>
<dbReference type="SUPFAM" id="SSF48230">
    <property type="entry name" value="Chondroitin AC/alginate lyase"/>
    <property type="match status" value="1"/>
</dbReference>
<feature type="domain" description="Heparinase II/III-like C-terminal" evidence="5">
    <location>
        <begin position="409"/>
        <end position="574"/>
    </location>
</feature>
<accession>A0A9W6R7E3</accession>
<keyword evidence="4" id="KW-0456">Lyase</keyword>
<dbReference type="PANTHER" id="PTHR39210:SF1">
    <property type="entry name" value="HEPARIN-SULFATE LYASE"/>
    <property type="match status" value="1"/>
</dbReference>
<evidence type="ECO:0008006" key="9">
    <source>
        <dbReference type="Google" id="ProtNLM"/>
    </source>
</evidence>
<dbReference type="RefSeq" id="WP_285489815.1">
    <property type="nucleotide sequence ID" value="NZ_BSTI01000025.1"/>
</dbReference>
<evidence type="ECO:0000313" key="7">
    <source>
        <dbReference type="EMBL" id="GLY70638.1"/>
    </source>
</evidence>
<dbReference type="GO" id="GO:0016829">
    <property type="term" value="F:lyase activity"/>
    <property type="evidence" value="ECO:0007669"/>
    <property type="project" value="UniProtKB-KW"/>
</dbReference>
<evidence type="ECO:0000256" key="2">
    <source>
        <dbReference type="ARBA" id="ARBA00022729"/>
    </source>
</evidence>
<dbReference type="Gene3D" id="2.70.98.70">
    <property type="match status" value="1"/>
</dbReference>
<name>A0A9W6R7E3_9PSEU</name>
<sequence>MTERWVENPPHVDEIRMRHISEEHLLDALDLTVPGLEPVAKVAGDTERMLREWRAYRAAGTAPVPVGDLRRWVQRRAARPSAPPADTVLRYPESVRHILGTRAGNGGFREAADALLDADIDLLDSSRGRSSFYGFHYLYWMKPLLEAYALTGQAEYAARYGELFSRWYDVRDQVVGDWPGLDVIWYSLGIWARSGMFNQAISLLSGEPAFTDEQWRRTMKCLLGGARWAAEEHVSFRHGNWQVASVSELAHTSALYPEFTEHRTWRDVAQRRIEDHLELDFYADGGHFERAPSYHAMCLQALQVAVLSADHEQWPITDHPRLRAAYGWLAELAHPAGWVPHLQDSHVVRPAELLLAGHYLWDEPTWKHLVEKWMDADEIVDRLDRLGPRPDGTDPVERFLAAPSTPPANSSRLLRTSGHAMLRHGWSPADLTTVVNLGPYVGHELEPHSHHAALDFVISGWGEPLAWEAGGPPSYDDPGYYSWFQAGRGHNSVTLDGEPDSVGRNTVVESFWTLGADVSAGIAGRGVDVVTGRHDAFAQRHRRRIVFVRSTPQYWLVVDDLGGSPINSTWTLHGVSPWRADGDRRYVSESGPGLVVVPAEAPAGVERDTGPARLPRCQIPLPTNDDASALRDRRAQPDEFGTIHGLHLAHERGTLHTVLVPFQEDAPDVVVEPGDGPGTVTVRLPGAQDTVGPDHWTRDYGDDGVLERARWDLDPEQPEADTAFPAITGRGVLAWWCRVDGEGLVANVVTDRAAVVTVHAPWASRAEVMTVNGVEVSPTVSPTGAGVRLPSEGPWTIRIARPAAHD</sequence>
<evidence type="ECO:0000259" key="5">
    <source>
        <dbReference type="Pfam" id="PF07940"/>
    </source>
</evidence>
<dbReference type="GO" id="GO:0042597">
    <property type="term" value="C:periplasmic space"/>
    <property type="evidence" value="ECO:0007669"/>
    <property type="project" value="UniProtKB-SubCell"/>
</dbReference>
<comment type="caution">
    <text evidence="7">The sequence shown here is derived from an EMBL/GenBank/DDBJ whole genome shotgun (WGS) entry which is preliminary data.</text>
</comment>
<dbReference type="InterPro" id="IPR031680">
    <property type="entry name" value="Hepar_II_III_N"/>
</dbReference>
<evidence type="ECO:0000259" key="6">
    <source>
        <dbReference type="Pfam" id="PF16889"/>
    </source>
</evidence>
<evidence type="ECO:0000256" key="1">
    <source>
        <dbReference type="ARBA" id="ARBA00004418"/>
    </source>
</evidence>
<dbReference type="InterPro" id="IPR012480">
    <property type="entry name" value="Hepar_II_III_C"/>
</dbReference>
<organism evidence="7 8">
    <name type="scientific">Amycolatopsis taiwanensis</name>
    <dbReference type="NCBI Taxonomy" id="342230"/>
    <lineage>
        <taxon>Bacteria</taxon>
        <taxon>Bacillati</taxon>
        <taxon>Actinomycetota</taxon>
        <taxon>Actinomycetes</taxon>
        <taxon>Pseudonocardiales</taxon>
        <taxon>Pseudonocardiaceae</taxon>
        <taxon>Amycolatopsis</taxon>
    </lineage>
</organism>
<dbReference type="InterPro" id="IPR008929">
    <property type="entry name" value="Chondroitin_lyas"/>
</dbReference>
<dbReference type="EMBL" id="BSTI01000025">
    <property type="protein sequence ID" value="GLY70638.1"/>
    <property type="molecule type" value="Genomic_DNA"/>
</dbReference>
<dbReference type="AlphaFoldDB" id="A0A9W6R7E3"/>
<evidence type="ECO:0000256" key="4">
    <source>
        <dbReference type="ARBA" id="ARBA00023239"/>
    </source>
</evidence>
<dbReference type="PANTHER" id="PTHR39210">
    <property type="entry name" value="HEPARIN-SULFATE LYASE"/>
    <property type="match status" value="1"/>
</dbReference>
<reference evidence="7" key="1">
    <citation type="submission" date="2023-03" db="EMBL/GenBank/DDBJ databases">
        <title>Amycolatopsis taiwanensis NBRC 103393.</title>
        <authorList>
            <person name="Ichikawa N."/>
            <person name="Sato H."/>
            <person name="Tonouchi N."/>
        </authorList>
    </citation>
    <scope>NUCLEOTIDE SEQUENCE</scope>
    <source>
        <strain evidence="7">NBRC 103393</strain>
    </source>
</reference>
<keyword evidence="2" id="KW-0732">Signal</keyword>
<dbReference type="Gene3D" id="1.50.10.100">
    <property type="entry name" value="Chondroitin AC/alginate lyase"/>
    <property type="match status" value="1"/>
</dbReference>
<dbReference type="Proteomes" id="UP001165136">
    <property type="component" value="Unassembled WGS sequence"/>
</dbReference>
<keyword evidence="8" id="KW-1185">Reference proteome</keyword>
<protein>
    <recommendedName>
        <fullName evidence="9">Heparin-sulfate lyase N-terminal domain-containing protein</fullName>
    </recommendedName>
</protein>